<dbReference type="Proteomes" id="UP001341281">
    <property type="component" value="Chromosome 06"/>
</dbReference>
<dbReference type="Pfam" id="PF23559">
    <property type="entry name" value="WHD_DRP"/>
    <property type="match status" value="1"/>
</dbReference>
<evidence type="ECO:0000313" key="12">
    <source>
        <dbReference type="Proteomes" id="UP001341281"/>
    </source>
</evidence>
<dbReference type="FunFam" id="3.40.50.300:FF:001091">
    <property type="entry name" value="Probable disease resistance protein At1g61300"/>
    <property type="match status" value="1"/>
</dbReference>
<dbReference type="GO" id="GO:0043531">
    <property type="term" value="F:ADP binding"/>
    <property type="evidence" value="ECO:0007669"/>
    <property type="project" value="InterPro"/>
</dbReference>
<dbReference type="SUPFAM" id="SSF52058">
    <property type="entry name" value="L domain-like"/>
    <property type="match status" value="1"/>
</dbReference>
<dbReference type="FunFam" id="1.10.10.10:FF:000322">
    <property type="entry name" value="Probable disease resistance protein At1g63360"/>
    <property type="match status" value="1"/>
</dbReference>
<evidence type="ECO:0000313" key="11">
    <source>
        <dbReference type="EMBL" id="WVZ78465.1"/>
    </source>
</evidence>
<evidence type="ECO:0000256" key="3">
    <source>
        <dbReference type="ARBA" id="ARBA00022737"/>
    </source>
</evidence>
<evidence type="ECO:0000259" key="9">
    <source>
        <dbReference type="Pfam" id="PF23559"/>
    </source>
</evidence>
<evidence type="ECO:0000259" key="7">
    <source>
        <dbReference type="Pfam" id="PF00931"/>
    </source>
</evidence>
<protein>
    <submittedName>
        <fullName evidence="11">Uncharacterized protein</fullName>
    </submittedName>
</protein>
<gene>
    <name evidence="11" type="ORF">U9M48_026171</name>
</gene>
<dbReference type="InterPro" id="IPR058922">
    <property type="entry name" value="WHD_DRP"/>
</dbReference>
<dbReference type="SUPFAM" id="SSF52540">
    <property type="entry name" value="P-loop containing nucleoside triphosphate hydrolases"/>
    <property type="match status" value="1"/>
</dbReference>
<evidence type="ECO:0000256" key="2">
    <source>
        <dbReference type="ARBA" id="ARBA00022614"/>
    </source>
</evidence>
<sequence length="938" mass="107460">MPFCFPEINKMEGAMVGALTGVMNSLLSKLGGLLGNEYRSLKGVRKEIKFLENELCSMNALLQRLADKEEIDVQTKEWRDRVRELAYDIEDCIDLFLHHLNPIDGKAGFAKKVAQQLKRLQVSYGITQQIKDLKARVIEESERHKRYNLNVFRTNSEADQCTSAFSSRVRIDPRLSALYVETERLVGIDGPRNKITRWLMEKQGNISEHLRTMSIVGCGGMGKTTLANQVYLECKARFECSAFVTVSRNPNMKLILMKTLSDIGVMSGDVIEDEQYLINKLRGYLQDKRYFIVVDDIWDAHTWRVIQCALFKNSCGSRIITTTRIYDVAKLCSSSHTDQIHEMKYLSAGDSKSLFFRRIFSSDERCPPQFKEISDDILKKCGGLPLAIISVSSLLASKPVSRDQWDNVKNHVTSAYENNHDIEIMRWVLSLSYFNLPHHLKTCLLYLSVFPEDYVITKDRLVSRWIAEGFIHGKHEQCLYEVAESYFNTLINRSLIQPANIKDDGQVNACRVHDIILDFIVSRSIEENFVTPFGASVLKSIPLGKIRRLSLHDKNEESAIIPTNLVRCHVRSLTIFVHDGLMPPLLGFHGLRVLDLENCNALSNHHLRNIGRMVQLRYLNIKGTNISQLPRQIGELQYLETLDIRSTDVRGLPSTLAGLQRLVRLLADYTIKLPEGIGNLQALEELSCFSVFMYPAIFLRELGQLINLRVLRVIWNCTEFEGDAEGYMDKLSLSLSKLSRLQSLFLDIHGHVGGEFSLDLWHPAPNRLRKFSVDRWHPISKIPRWIISLINLEHLNLYVRKISQEDFEMFEDMPMLLTLILSSEAAIEERLIISCQGFQSLTYFKMHCDRVGLIFEPRSMPKLEHLHIVISAFQMKSLDGCFDFGIQNLSCLTKIYVYINCYGLTDEEVEAAETSVMTAVDTIPKHPRLHIDRRFAPL</sequence>
<evidence type="ECO:0000256" key="6">
    <source>
        <dbReference type="ARBA" id="ARBA00023054"/>
    </source>
</evidence>
<reference evidence="11 12" key="1">
    <citation type="submission" date="2024-02" db="EMBL/GenBank/DDBJ databases">
        <title>High-quality chromosome-scale genome assembly of Pensacola bahiagrass (Paspalum notatum Flugge var. saurae).</title>
        <authorList>
            <person name="Vega J.M."/>
            <person name="Podio M."/>
            <person name="Orjuela J."/>
            <person name="Siena L.A."/>
            <person name="Pessino S.C."/>
            <person name="Combes M.C."/>
            <person name="Mariac C."/>
            <person name="Albertini E."/>
            <person name="Pupilli F."/>
            <person name="Ortiz J.P.A."/>
            <person name="Leblanc O."/>
        </authorList>
    </citation>
    <scope>NUCLEOTIDE SEQUENCE [LARGE SCALE GENOMIC DNA]</scope>
    <source>
        <strain evidence="11">R1</strain>
        <tissue evidence="11">Leaf</tissue>
    </source>
</reference>
<dbReference type="InterPro" id="IPR038005">
    <property type="entry name" value="RX-like_CC"/>
</dbReference>
<accession>A0AAQ3TRM6</accession>
<dbReference type="InterPro" id="IPR036388">
    <property type="entry name" value="WH-like_DNA-bd_sf"/>
</dbReference>
<keyword evidence="2" id="KW-0433">Leucine-rich repeat</keyword>
<evidence type="ECO:0000256" key="4">
    <source>
        <dbReference type="ARBA" id="ARBA00022741"/>
    </source>
</evidence>
<evidence type="ECO:0000256" key="1">
    <source>
        <dbReference type="ARBA" id="ARBA00008894"/>
    </source>
</evidence>
<evidence type="ECO:0000259" key="8">
    <source>
        <dbReference type="Pfam" id="PF18052"/>
    </source>
</evidence>
<keyword evidence="12" id="KW-1185">Reference proteome</keyword>
<dbReference type="InterPro" id="IPR055414">
    <property type="entry name" value="LRR_R13L4/SHOC2-like"/>
</dbReference>
<dbReference type="Pfam" id="PF18052">
    <property type="entry name" value="Rx_N"/>
    <property type="match status" value="1"/>
</dbReference>
<dbReference type="Pfam" id="PF23598">
    <property type="entry name" value="LRR_14"/>
    <property type="match status" value="1"/>
</dbReference>
<dbReference type="Gene3D" id="1.10.8.430">
    <property type="entry name" value="Helical domain of apoptotic protease-activating factors"/>
    <property type="match status" value="1"/>
</dbReference>
<keyword evidence="3" id="KW-0677">Repeat</keyword>
<feature type="domain" description="Disease resistance N-terminal" evidence="8">
    <location>
        <begin position="22"/>
        <end position="102"/>
    </location>
</feature>
<keyword evidence="4" id="KW-0547">Nucleotide-binding</keyword>
<feature type="domain" description="Disease resistance protein winged helix" evidence="9">
    <location>
        <begin position="449"/>
        <end position="520"/>
    </location>
</feature>
<keyword evidence="5" id="KW-0611">Plant defense</keyword>
<dbReference type="CDD" id="cd14798">
    <property type="entry name" value="RX-CC_like"/>
    <property type="match status" value="1"/>
</dbReference>
<dbReference type="InterPro" id="IPR032675">
    <property type="entry name" value="LRR_dom_sf"/>
</dbReference>
<dbReference type="EMBL" id="CP144750">
    <property type="protein sequence ID" value="WVZ78465.1"/>
    <property type="molecule type" value="Genomic_DNA"/>
</dbReference>
<comment type="similarity">
    <text evidence="1">Belongs to the disease resistance NB-LRR family.</text>
</comment>
<dbReference type="GO" id="GO:0002758">
    <property type="term" value="P:innate immune response-activating signaling pathway"/>
    <property type="evidence" value="ECO:0007669"/>
    <property type="project" value="UniProtKB-ARBA"/>
</dbReference>
<dbReference type="InterPro" id="IPR041118">
    <property type="entry name" value="Rx_N"/>
</dbReference>
<dbReference type="PANTHER" id="PTHR23155">
    <property type="entry name" value="DISEASE RESISTANCE PROTEIN RP"/>
    <property type="match status" value="1"/>
</dbReference>
<feature type="domain" description="NB-ARC" evidence="7">
    <location>
        <begin position="192"/>
        <end position="361"/>
    </location>
</feature>
<dbReference type="PRINTS" id="PR00364">
    <property type="entry name" value="DISEASERSIST"/>
</dbReference>
<dbReference type="PANTHER" id="PTHR23155:SF1028">
    <property type="entry name" value="OS08G0174800 PROTEIN"/>
    <property type="match status" value="1"/>
</dbReference>
<dbReference type="Gene3D" id="3.40.50.300">
    <property type="entry name" value="P-loop containing nucleotide triphosphate hydrolases"/>
    <property type="match status" value="1"/>
</dbReference>
<dbReference type="AlphaFoldDB" id="A0AAQ3TRM6"/>
<dbReference type="InterPro" id="IPR027417">
    <property type="entry name" value="P-loop_NTPase"/>
</dbReference>
<name>A0AAQ3TRM6_PASNO</name>
<dbReference type="Gene3D" id="3.80.10.10">
    <property type="entry name" value="Ribonuclease Inhibitor"/>
    <property type="match status" value="1"/>
</dbReference>
<evidence type="ECO:0000256" key="5">
    <source>
        <dbReference type="ARBA" id="ARBA00022821"/>
    </source>
</evidence>
<feature type="domain" description="Disease resistance R13L4/SHOC-2-like LRR" evidence="10">
    <location>
        <begin position="569"/>
        <end position="929"/>
    </location>
</feature>
<dbReference type="InterPro" id="IPR044974">
    <property type="entry name" value="Disease_R_plants"/>
</dbReference>
<dbReference type="Pfam" id="PF00931">
    <property type="entry name" value="NB-ARC"/>
    <property type="match status" value="1"/>
</dbReference>
<dbReference type="InterPro" id="IPR002182">
    <property type="entry name" value="NB-ARC"/>
</dbReference>
<dbReference type="Gene3D" id="1.10.10.10">
    <property type="entry name" value="Winged helix-like DNA-binding domain superfamily/Winged helix DNA-binding domain"/>
    <property type="match status" value="1"/>
</dbReference>
<dbReference type="InterPro" id="IPR042197">
    <property type="entry name" value="Apaf_helical"/>
</dbReference>
<dbReference type="GO" id="GO:0042742">
    <property type="term" value="P:defense response to bacterium"/>
    <property type="evidence" value="ECO:0007669"/>
    <property type="project" value="UniProtKB-ARBA"/>
</dbReference>
<keyword evidence="6" id="KW-0175">Coiled coil</keyword>
<dbReference type="Gene3D" id="1.20.5.4130">
    <property type="match status" value="1"/>
</dbReference>
<organism evidence="11 12">
    <name type="scientific">Paspalum notatum var. saurae</name>
    <dbReference type="NCBI Taxonomy" id="547442"/>
    <lineage>
        <taxon>Eukaryota</taxon>
        <taxon>Viridiplantae</taxon>
        <taxon>Streptophyta</taxon>
        <taxon>Embryophyta</taxon>
        <taxon>Tracheophyta</taxon>
        <taxon>Spermatophyta</taxon>
        <taxon>Magnoliopsida</taxon>
        <taxon>Liliopsida</taxon>
        <taxon>Poales</taxon>
        <taxon>Poaceae</taxon>
        <taxon>PACMAD clade</taxon>
        <taxon>Panicoideae</taxon>
        <taxon>Andropogonodae</taxon>
        <taxon>Paspaleae</taxon>
        <taxon>Paspalinae</taxon>
        <taxon>Paspalum</taxon>
    </lineage>
</organism>
<dbReference type="GO" id="GO:0009626">
    <property type="term" value="P:plant-type hypersensitive response"/>
    <property type="evidence" value="ECO:0007669"/>
    <property type="project" value="UniProtKB-ARBA"/>
</dbReference>
<proteinExistence type="inferred from homology"/>
<evidence type="ECO:0000259" key="10">
    <source>
        <dbReference type="Pfam" id="PF23598"/>
    </source>
</evidence>